<dbReference type="EMBL" id="CAEZWB010000027">
    <property type="protein sequence ID" value="CAB4642878.1"/>
    <property type="molecule type" value="Genomic_DNA"/>
</dbReference>
<feature type="transmembrane region" description="Helical" evidence="1">
    <location>
        <begin position="96"/>
        <end position="114"/>
    </location>
</feature>
<feature type="transmembrane region" description="Helical" evidence="1">
    <location>
        <begin position="73"/>
        <end position="90"/>
    </location>
</feature>
<sequence>MLNNGSKFFIGLTALTAVSFGVYMLLIHPSALGATALFGLVAATAFLATMVVFTRDGDIELGDSSATTEQPTASMWPLIGAAGAALLLVGTITTPIVTLFGIIFLLATFVEWAVQSWSERASSDSAYNATLRKRLMNPIEFPALAAVGLGVIIFSFSRIMLAIDKSAGAVIFIVLSTLILLVGVLFTFKPALKRSLVLSICVVGALGIVAAGVGSMSSGLREDLASAAEEDHYMHRECGAEASKYFDKLPLEGVSLTSSIDTVIELSGGKLIARVQGINGEQQSITIPRANPTNIVFRNLDDGEFRLVAHLGEKMVTDGVKEKVETCTQLIPQGAEQALTLTIPKPAVAGEPFSLEVAGLSGQSIEVVVP</sequence>
<accession>A0A6J6K218</accession>
<reference evidence="2" key="1">
    <citation type="submission" date="2020-05" db="EMBL/GenBank/DDBJ databases">
        <authorList>
            <person name="Chiriac C."/>
            <person name="Salcher M."/>
            <person name="Ghai R."/>
            <person name="Kavagutti S V."/>
        </authorList>
    </citation>
    <scope>NUCLEOTIDE SEQUENCE</scope>
</reference>
<feature type="transmembrane region" description="Helical" evidence="1">
    <location>
        <begin position="167"/>
        <end position="188"/>
    </location>
</feature>
<feature type="transmembrane region" description="Helical" evidence="1">
    <location>
        <begin position="7"/>
        <end position="26"/>
    </location>
</feature>
<evidence type="ECO:0000256" key="1">
    <source>
        <dbReference type="SAM" id="Phobius"/>
    </source>
</evidence>
<name>A0A6J6K218_9ZZZZ</name>
<dbReference type="AlphaFoldDB" id="A0A6J6K218"/>
<feature type="transmembrane region" description="Helical" evidence="1">
    <location>
        <begin position="195"/>
        <end position="216"/>
    </location>
</feature>
<feature type="transmembrane region" description="Helical" evidence="1">
    <location>
        <begin position="32"/>
        <end position="53"/>
    </location>
</feature>
<organism evidence="2">
    <name type="scientific">freshwater metagenome</name>
    <dbReference type="NCBI Taxonomy" id="449393"/>
    <lineage>
        <taxon>unclassified sequences</taxon>
        <taxon>metagenomes</taxon>
        <taxon>ecological metagenomes</taxon>
    </lineage>
</organism>
<keyword evidence="1" id="KW-0472">Membrane</keyword>
<gene>
    <name evidence="2" type="ORF">UFOPK2166_00348</name>
</gene>
<protein>
    <submittedName>
        <fullName evidence="2">Unannotated protein</fullName>
    </submittedName>
</protein>
<keyword evidence="1" id="KW-0812">Transmembrane</keyword>
<keyword evidence="1" id="KW-1133">Transmembrane helix</keyword>
<evidence type="ECO:0000313" key="2">
    <source>
        <dbReference type="EMBL" id="CAB4642878.1"/>
    </source>
</evidence>
<proteinExistence type="predicted"/>
<feature type="transmembrane region" description="Helical" evidence="1">
    <location>
        <begin position="141"/>
        <end position="161"/>
    </location>
</feature>